<dbReference type="InterPro" id="IPR015915">
    <property type="entry name" value="Kelch-typ_b-propeller"/>
</dbReference>
<feature type="domain" description="BACK" evidence="3">
    <location>
        <begin position="116"/>
        <end position="203"/>
    </location>
</feature>
<dbReference type="PANTHER" id="PTHR45632:SF3">
    <property type="entry name" value="KELCH-LIKE PROTEIN 32"/>
    <property type="match status" value="1"/>
</dbReference>
<dbReference type="PANTHER" id="PTHR45632">
    <property type="entry name" value="LD33804P"/>
    <property type="match status" value="1"/>
</dbReference>
<evidence type="ECO:0000259" key="3">
    <source>
        <dbReference type="Pfam" id="PF07707"/>
    </source>
</evidence>
<protein>
    <submittedName>
        <fullName evidence="4">Kelch-like protein 18</fullName>
    </submittedName>
</protein>
<keyword evidence="2" id="KW-0677">Repeat</keyword>
<reference evidence="4 5" key="1">
    <citation type="submission" date="2024-11" db="EMBL/GenBank/DDBJ databases">
        <title>Adaptive evolution of stress response genes in parasites aligns with host niche diversity.</title>
        <authorList>
            <person name="Hahn C."/>
            <person name="Resl P."/>
        </authorList>
    </citation>
    <scope>NUCLEOTIDE SEQUENCE [LARGE SCALE GENOMIC DNA]</scope>
    <source>
        <strain evidence="4">EGGRZ-B1_66</strain>
        <tissue evidence="4">Body</tissue>
    </source>
</reference>
<dbReference type="InterPro" id="IPR011705">
    <property type="entry name" value="BACK"/>
</dbReference>
<dbReference type="SUPFAM" id="SSF117281">
    <property type="entry name" value="Kelch motif"/>
    <property type="match status" value="1"/>
</dbReference>
<sequence length="601" mass="68695">MINGQKTGLKVCKYTMGTENQLFMQYFKFSHQHKENTILISCEDEKFLNHLAFIIHFSHMKSCKLTLSDSADLKINADHIESSLSNALLVANIFQNTHLKRTCLSLLKEQLCFDNCLHLLQIFKNSHEHQAFTLTKDFIMCNFVFLPSSSFAAIDEELLTSLIQSERLNVTSEIQVMDAIEAWLQSNGIKQMILKKLLSSFVRYNYKLDQTTKRRIDCLRDSLSISARKAPRTNKTILPGVVQDRWMSDFCQWLTVERSDPHMRNFRLPHEAILLLEEGSSAIHVFNSKKRIWHSEPGLLFLPKPLKRYSVCLAENRYMYVSGGEDLQGKVWQEVFLFDLKNPQNGWKKCPLMFEKRLNHVSVYDDAAKGLIVVGGNNRREVLGSVEVLYMDEERGSCWRNLPTLQIARAGACGAILGRKLYMCGGCTTTCAVTSSVEVLNLDVPLTWTLVKPMTQERYLSSCIAIDGYLFVLGGSSSVERYNSLTDNWDLMPSMSESRPFTSCLFQGEIWCLGGGGKIQSWKPFLGDQPVSSMESWVPQLFQPFPMSVHQCMSIKGLDLIENLLGEKSRTVHSQEDLFSPTRMTELKRRNGYWHLVIQNP</sequence>
<dbReference type="SMART" id="SM00612">
    <property type="entry name" value="Kelch"/>
    <property type="match status" value="3"/>
</dbReference>
<proteinExistence type="predicted"/>
<name>A0ABD2PXR7_9PLAT</name>
<organism evidence="4 5">
    <name type="scientific">Cichlidogyrus casuarinus</name>
    <dbReference type="NCBI Taxonomy" id="1844966"/>
    <lineage>
        <taxon>Eukaryota</taxon>
        <taxon>Metazoa</taxon>
        <taxon>Spiralia</taxon>
        <taxon>Lophotrochozoa</taxon>
        <taxon>Platyhelminthes</taxon>
        <taxon>Monogenea</taxon>
        <taxon>Monopisthocotylea</taxon>
        <taxon>Dactylogyridea</taxon>
        <taxon>Ancyrocephalidae</taxon>
        <taxon>Cichlidogyrus</taxon>
    </lineage>
</organism>
<evidence type="ECO:0000313" key="5">
    <source>
        <dbReference type="Proteomes" id="UP001626550"/>
    </source>
</evidence>
<evidence type="ECO:0000256" key="1">
    <source>
        <dbReference type="ARBA" id="ARBA00022441"/>
    </source>
</evidence>
<keyword evidence="5" id="KW-1185">Reference proteome</keyword>
<keyword evidence="1" id="KW-0880">Kelch repeat</keyword>
<dbReference type="Pfam" id="PF24681">
    <property type="entry name" value="Kelch_KLHDC2_KLHL20_DRC7"/>
    <property type="match status" value="1"/>
</dbReference>
<evidence type="ECO:0000313" key="4">
    <source>
        <dbReference type="EMBL" id="KAL3312209.1"/>
    </source>
</evidence>
<accession>A0ABD2PXR7</accession>
<evidence type="ECO:0000256" key="2">
    <source>
        <dbReference type="ARBA" id="ARBA00022737"/>
    </source>
</evidence>
<dbReference type="Gene3D" id="1.25.40.420">
    <property type="match status" value="1"/>
</dbReference>
<dbReference type="Proteomes" id="UP001626550">
    <property type="component" value="Unassembled WGS sequence"/>
</dbReference>
<gene>
    <name evidence="4" type="primary">KLHL18_2</name>
    <name evidence="4" type="ORF">Ciccas_009205</name>
</gene>
<dbReference type="Pfam" id="PF07707">
    <property type="entry name" value="BACK"/>
    <property type="match status" value="1"/>
</dbReference>
<dbReference type="InterPro" id="IPR006652">
    <property type="entry name" value="Kelch_1"/>
</dbReference>
<dbReference type="EMBL" id="JBJKFK010001800">
    <property type="protein sequence ID" value="KAL3312209.1"/>
    <property type="molecule type" value="Genomic_DNA"/>
</dbReference>
<comment type="caution">
    <text evidence="4">The sequence shown here is derived from an EMBL/GenBank/DDBJ whole genome shotgun (WGS) entry which is preliminary data.</text>
</comment>
<dbReference type="Gene3D" id="2.120.10.80">
    <property type="entry name" value="Kelch-type beta propeller"/>
    <property type="match status" value="1"/>
</dbReference>
<dbReference type="AlphaFoldDB" id="A0ABD2PXR7"/>